<evidence type="ECO:0000313" key="3">
    <source>
        <dbReference type="Proteomes" id="UP001499854"/>
    </source>
</evidence>
<protein>
    <recommendedName>
        <fullName evidence="1">HTH luxR-type domain-containing protein</fullName>
    </recommendedName>
</protein>
<dbReference type="InterPro" id="IPR016032">
    <property type="entry name" value="Sig_transdc_resp-reg_C-effctor"/>
</dbReference>
<name>A0ABN2S3B1_9ACTN</name>
<keyword evidence="3" id="KW-1185">Reference proteome</keyword>
<organism evidence="2 3">
    <name type="scientific">Catenulispora subtropica</name>
    <dbReference type="NCBI Taxonomy" id="450798"/>
    <lineage>
        <taxon>Bacteria</taxon>
        <taxon>Bacillati</taxon>
        <taxon>Actinomycetota</taxon>
        <taxon>Actinomycetes</taxon>
        <taxon>Catenulisporales</taxon>
        <taxon>Catenulisporaceae</taxon>
        <taxon>Catenulispora</taxon>
    </lineage>
</organism>
<evidence type="ECO:0000259" key="1">
    <source>
        <dbReference type="PROSITE" id="PS50043"/>
    </source>
</evidence>
<comment type="caution">
    <text evidence="2">The sequence shown here is derived from an EMBL/GenBank/DDBJ whole genome shotgun (WGS) entry which is preliminary data.</text>
</comment>
<dbReference type="InterPro" id="IPR036388">
    <property type="entry name" value="WH-like_DNA-bd_sf"/>
</dbReference>
<evidence type="ECO:0000313" key="2">
    <source>
        <dbReference type="EMBL" id="GAA1979678.1"/>
    </source>
</evidence>
<gene>
    <name evidence="2" type="ORF">GCM10009838_45880</name>
</gene>
<dbReference type="Pfam" id="PF00196">
    <property type="entry name" value="GerE"/>
    <property type="match status" value="1"/>
</dbReference>
<sequence>MMLSTNTKQKTLGLLVAGLTDRAVATRLGVSERTVQRYVRALMEGAQCRNRMQLGRHAALTGLPVSEPVPAPSGRTPDREGRQLLKALLDDACEEALRSLHMSRRSLERRIKDLMTMAGAQSRVELGWRATLWGWV</sequence>
<accession>A0ABN2S3B1</accession>
<proteinExistence type="predicted"/>
<dbReference type="EMBL" id="BAAAQM010000026">
    <property type="protein sequence ID" value="GAA1979678.1"/>
    <property type="molecule type" value="Genomic_DNA"/>
</dbReference>
<dbReference type="SMART" id="SM00421">
    <property type="entry name" value="HTH_LUXR"/>
    <property type="match status" value="1"/>
</dbReference>
<dbReference type="PROSITE" id="PS50043">
    <property type="entry name" value="HTH_LUXR_2"/>
    <property type="match status" value="1"/>
</dbReference>
<reference evidence="2 3" key="1">
    <citation type="journal article" date="2019" name="Int. J. Syst. Evol. Microbiol.">
        <title>The Global Catalogue of Microorganisms (GCM) 10K type strain sequencing project: providing services to taxonomists for standard genome sequencing and annotation.</title>
        <authorList>
            <consortium name="The Broad Institute Genomics Platform"/>
            <consortium name="The Broad Institute Genome Sequencing Center for Infectious Disease"/>
            <person name="Wu L."/>
            <person name="Ma J."/>
        </authorList>
    </citation>
    <scope>NUCLEOTIDE SEQUENCE [LARGE SCALE GENOMIC DNA]</scope>
    <source>
        <strain evidence="2 3">JCM 16013</strain>
    </source>
</reference>
<dbReference type="SUPFAM" id="SSF46894">
    <property type="entry name" value="C-terminal effector domain of the bipartite response regulators"/>
    <property type="match status" value="1"/>
</dbReference>
<dbReference type="InterPro" id="IPR000792">
    <property type="entry name" value="Tscrpt_reg_LuxR_C"/>
</dbReference>
<dbReference type="Gene3D" id="1.10.10.10">
    <property type="entry name" value="Winged helix-like DNA-binding domain superfamily/Winged helix DNA-binding domain"/>
    <property type="match status" value="1"/>
</dbReference>
<dbReference type="RefSeq" id="WP_344659139.1">
    <property type="nucleotide sequence ID" value="NZ_BAAAQM010000026.1"/>
</dbReference>
<feature type="domain" description="HTH luxR-type" evidence="1">
    <location>
        <begin position="1"/>
        <end position="62"/>
    </location>
</feature>
<dbReference type="Proteomes" id="UP001499854">
    <property type="component" value="Unassembled WGS sequence"/>
</dbReference>